<keyword evidence="3" id="KW-1185">Reference proteome</keyword>
<dbReference type="GO" id="GO:0005737">
    <property type="term" value="C:cytoplasm"/>
    <property type="evidence" value="ECO:0007669"/>
    <property type="project" value="TreeGrafter"/>
</dbReference>
<dbReference type="InterPro" id="IPR001509">
    <property type="entry name" value="Epimerase_deHydtase"/>
</dbReference>
<dbReference type="Pfam" id="PF01370">
    <property type="entry name" value="Epimerase"/>
    <property type="match status" value="1"/>
</dbReference>
<dbReference type="AlphaFoldDB" id="A0A1H4SKP0"/>
<accession>A0A1H4SKP0</accession>
<protein>
    <submittedName>
        <fullName evidence="2">Nucleoside-diphosphate-sugar epimerase</fullName>
    </submittedName>
</protein>
<gene>
    <name evidence="2" type="ORF">SAMN04490356_4184</name>
</gene>
<dbReference type="InterPro" id="IPR036291">
    <property type="entry name" value="NAD(P)-bd_dom_sf"/>
</dbReference>
<dbReference type="Gene3D" id="3.40.50.720">
    <property type="entry name" value="NAD(P)-binding Rossmann-like Domain"/>
    <property type="match status" value="1"/>
</dbReference>
<dbReference type="EMBL" id="FNST01000002">
    <property type="protein sequence ID" value="SEC44660.1"/>
    <property type="molecule type" value="Genomic_DNA"/>
</dbReference>
<dbReference type="CDD" id="cd05262">
    <property type="entry name" value="SDR_a7"/>
    <property type="match status" value="1"/>
</dbReference>
<evidence type="ECO:0000259" key="1">
    <source>
        <dbReference type="Pfam" id="PF01370"/>
    </source>
</evidence>
<feature type="domain" description="NAD-dependent epimerase/dehydratase" evidence="1">
    <location>
        <begin position="3"/>
        <end position="211"/>
    </location>
</feature>
<evidence type="ECO:0000313" key="3">
    <source>
        <dbReference type="Proteomes" id="UP000198609"/>
    </source>
</evidence>
<dbReference type="InterPro" id="IPR051783">
    <property type="entry name" value="NAD(P)-dependent_oxidoreduct"/>
</dbReference>
<dbReference type="PANTHER" id="PTHR48079:SF6">
    <property type="entry name" value="NAD(P)-BINDING DOMAIN-CONTAINING PROTEIN-RELATED"/>
    <property type="match status" value="1"/>
</dbReference>
<reference evidence="3" key="1">
    <citation type="submission" date="2016-10" db="EMBL/GenBank/DDBJ databases">
        <authorList>
            <person name="Varghese N."/>
            <person name="Submissions S."/>
        </authorList>
    </citation>
    <scope>NUCLEOTIDE SEQUENCE [LARGE SCALE GENOMIC DNA]</scope>
    <source>
        <strain evidence="3">DSM 40318</strain>
    </source>
</reference>
<evidence type="ECO:0000313" key="2">
    <source>
        <dbReference type="EMBL" id="SEC44660.1"/>
    </source>
</evidence>
<proteinExistence type="predicted"/>
<dbReference type="GO" id="GO:0004029">
    <property type="term" value="F:aldehyde dehydrogenase (NAD+) activity"/>
    <property type="evidence" value="ECO:0007669"/>
    <property type="project" value="TreeGrafter"/>
</dbReference>
<organism evidence="2 3">
    <name type="scientific">Streptomyces melanosporofaciens</name>
    <dbReference type="NCBI Taxonomy" id="67327"/>
    <lineage>
        <taxon>Bacteria</taxon>
        <taxon>Bacillati</taxon>
        <taxon>Actinomycetota</taxon>
        <taxon>Actinomycetes</taxon>
        <taxon>Kitasatosporales</taxon>
        <taxon>Streptomycetaceae</taxon>
        <taxon>Streptomyces</taxon>
        <taxon>Streptomyces violaceusniger group</taxon>
    </lineage>
</organism>
<sequence>MQVFITGATGWIGSAVVDHMLDAGHEVTGLARSDASAAALEAKGARVLRGDLDDLDGIRAGADAADAVVHLANKHDFANPAVNNRAERGAVQTIGEALAGSHRPFLLAAGLASLAPGRVATEEDRSPFHGIDSMRAGGENLALQFVEQGVNTVVVRFAPTVHGDGDRGFVAGLVATARAKGVSAHIEDGSNRWAAIHRGDAGRIVQLALDKRAPAGTILHATAETGIPARDIAGAIGRGLGLPVVSVPADGAGEHFGWLHKFFGADMAASSDATRALLGWAPGGRTLAEDLDSGCYYR</sequence>
<dbReference type="RefSeq" id="WP_093463990.1">
    <property type="nucleotide sequence ID" value="NZ_FNST01000002.1"/>
</dbReference>
<name>A0A1H4SKP0_STRMJ</name>
<dbReference type="PANTHER" id="PTHR48079">
    <property type="entry name" value="PROTEIN YEEZ"/>
    <property type="match status" value="1"/>
</dbReference>
<dbReference type="Proteomes" id="UP000198609">
    <property type="component" value="Unassembled WGS sequence"/>
</dbReference>
<dbReference type="SUPFAM" id="SSF51735">
    <property type="entry name" value="NAD(P)-binding Rossmann-fold domains"/>
    <property type="match status" value="1"/>
</dbReference>